<evidence type="ECO:0000313" key="7">
    <source>
        <dbReference type="Proteomes" id="UP000619079"/>
    </source>
</evidence>
<sequence>MSTRDETPSPSNPAAKIAVVVVLLIVVAMAFYALTDRLAPSSSRASVSAHVVQIAPRISGEVIEVHVSDDAIVQAEDPLFSLDRRPYELAVRQAEANLTSTVQNIDASSTSLLAAQAEVTRSRSALETTRAQASRVIRLEERGYASKAQGDAARNEVAAAEAQLASAEASLESARKQLGPDGEDNPAIAAAQAQLEQAQYDLASTTVRAPHYGAVTNVLLSEGEFVAAGSPALTFIDAGDVWVTVDLRENQLRGVEADDTVGLLFDAVPGRIYGGRVQSIAWGIDPGRSNQGSLVVNQPANRWFEPARRIPVRIELVLDDGEEFPAVRIGGKVHTVVYAEGTGNPVAWIVGLGQRIRSVISYLH</sequence>
<keyword evidence="7" id="KW-1185">Reference proteome</keyword>
<evidence type="ECO:0000256" key="1">
    <source>
        <dbReference type="ARBA" id="ARBA00004167"/>
    </source>
</evidence>
<proteinExistence type="predicted"/>
<dbReference type="Pfam" id="PF25876">
    <property type="entry name" value="HH_MFP_RND"/>
    <property type="match status" value="1"/>
</dbReference>
<dbReference type="RefSeq" id="WP_199023674.1">
    <property type="nucleotide sequence ID" value="NZ_JAELVR010000003.1"/>
</dbReference>
<keyword evidence="2" id="KW-0175">Coiled coil</keyword>
<keyword evidence="3" id="KW-0472">Membrane</keyword>
<keyword evidence="3" id="KW-0812">Transmembrane</keyword>
<reference evidence="6" key="1">
    <citation type="submission" date="2020-12" db="EMBL/GenBank/DDBJ databases">
        <title>Sedimentitalea sp. nov., isolated from sand in Incheon.</title>
        <authorList>
            <person name="Kim W."/>
        </authorList>
    </citation>
    <scope>NUCLEOTIDE SEQUENCE</scope>
    <source>
        <strain evidence="6">CAU 1593</strain>
    </source>
</reference>
<dbReference type="PANTHER" id="PTHR30367">
    <property type="entry name" value="P-HYDROXYBENZOIC ACID EFFLUX PUMP SUBUNIT AAEA-RELATED"/>
    <property type="match status" value="1"/>
</dbReference>
<evidence type="ECO:0000256" key="3">
    <source>
        <dbReference type="SAM" id="Phobius"/>
    </source>
</evidence>
<dbReference type="Gene3D" id="2.40.50.100">
    <property type="match status" value="1"/>
</dbReference>
<evidence type="ECO:0000313" key="6">
    <source>
        <dbReference type="EMBL" id="MBJ6370875.1"/>
    </source>
</evidence>
<gene>
    <name evidence="6" type="ORF">JF290_05015</name>
</gene>
<evidence type="ECO:0000259" key="4">
    <source>
        <dbReference type="Pfam" id="PF25876"/>
    </source>
</evidence>
<dbReference type="InterPro" id="IPR050393">
    <property type="entry name" value="MFP_Efflux_Pump"/>
</dbReference>
<name>A0A8J7LVC4_9RHOB</name>
<dbReference type="InterPro" id="IPR058624">
    <property type="entry name" value="MdtA-like_HH"/>
</dbReference>
<organism evidence="6 7">
    <name type="scientific">Sedimentitalea arenosa</name>
    <dbReference type="NCBI Taxonomy" id="2798803"/>
    <lineage>
        <taxon>Bacteria</taxon>
        <taxon>Pseudomonadati</taxon>
        <taxon>Pseudomonadota</taxon>
        <taxon>Alphaproteobacteria</taxon>
        <taxon>Rhodobacterales</taxon>
        <taxon>Paracoccaceae</taxon>
        <taxon>Sedimentitalea</taxon>
    </lineage>
</organism>
<dbReference type="SUPFAM" id="SSF111369">
    <property type="entry name" value="HlyD-like secretion proteins"/>
    <property type="match status" value="2"/>
</dbReference>
<dbReference type="SUPFAM" id="SSF56954">
    <property type="entry name" value="Outer membrane efflux proteins (OEP)"/>
    <property type="match status" value="1"/>
</dbReference>
<evidence type="ECO:0000256" key="2">
    <source>
        <dbReference type="SAM" id="Coils"/>
    </source>
</evidence>
<dbReference type="Proteomes" id="UP000619079">
    <property type="component" value="Unassembled WGS sequence"/>
</dbReference>
<dbReference type="InterPro" id="IPR058625">
    <property type="entry name" value="MdtA-like_BSH"/>
</dbReference>
<dbReference type="PANTHER" id="PTHR30367:SF1">
    <property type="entry name" value="MULTIDRUG RESISTANCE PROTEIN MDTN"/>
    <property type="match status" value="1"/>
</dbReference>
<dbReference type="Gene3D" id="2.40.30.170">
    <property type="match status" value="1"/>
</dbReference>
<comment type="caution">
    <text evidence="6">The sequence shown here is derived from an EMBL/GenBank/DDBJ whole genome shotgun (WGS) entry which is preliminary data.</text>
</comment>
<feature type="domain" description="Multidrug resistance protein MdtA-like barrel-sandwich hybrid" evidence="5">
    <location>
        <begin position="51"/>
        <end position="232"/>
    </location>
</feature>
<accession>A0A8J7LVC4</accession>
<comment type="subcellular location">
    <subcellularLocation>
        <location evidence="1">Membrane</location>
        <topology evidence="1">Single-pass membrane protein</topology>
    </subcellularLocation>
</comment>
<feature type="coiled-coil region" evidence="2">
    <location>
        <begin position="150"/>
        <end position="177"/>
    </location>
</feature>
<evidence type="ECO:0000259" key="5">
    <source>
        <dbReference type="Pfam" id="PF25917"/>
    </source>
</evidence>
<dbReference type="EMBL" id="JAELVR010000003">
    <property type="protein sequence ID" value="MBJ6370875.1"/>
    <property type="molecule type" value="Genomic_DNA"/>
</dbReference>
<dbReference type="Pfam" id="PF25917">
    <property type="entry name" value="BSH_RND"/>
    <property type="match status" value="1"/>
</dbReference>
<feature type="domain" description="Multidrug resistance protein MdtA-like alpha-helical hairpin" evidence="4">
    <location>
        <begin position="113"/>
        <end position="178"/>
    </location>
</feature>
<dbReference type="Gene3D" id="1.10.287.470">
    <property type="entry name" value="Helix hairpin bin"/>
    <property type="match status" value="1"/>
</dbReference>
<feature type="transmembrane region" description="Helical" evidence="3">
    <location>
        <begin position="14"/>
        <end position="34"/>
    </location>
</feature>
<protein>
    <submittedName>
        <fullName evidence="6">HlyD family secretion protein</fullName>
    </submittedName>
</protein>
<keyword evidence="3" id="KW-1133">Transmembrane helix</keyword>
<dbReference type="AlphaFoldDB" id="A0A8J7LVC4"/>